<proteinExistence type="predicted"/>
<protein>
    <submittedName>
        <fullName evidence="1">Uncharacterized protein</fullName>
    </submittedName>
</protein>
<dbReference type="Proteomes" id="UP000075243">
    <property type="component" value="Chromosome 6"/>
</dbReference>
<organism evidence="1 2">
    <name type="scientific">Cajanus cajan</name>
    <name type="common">Pigeon pea</name>
    <name type="synonym">Cajanus indicus</name>
    <dbReference type="NCBI Taxonomy" id="3821"/>
    <lineage>
        <taxon>Eukaryota</taxon>
        <taxon>Viridiplantae</taxon>
        <taxon>Streptophyta</taxon>
        <taxon>Embryophyta</taxon>
        <taxon>Tracheophyta</taxon>
        <taxon>Spermatophyta</taxon>
        <taxon>Magnoliopsida</taxon>
        <taxon>eudicotyledons</taxon>
        <taxon>Gunneridae</taxon>
        <taxon>Pentapetalae</taxon>
        <taxon>rosids</taxon>
        <taxon>fabids</taxon>
        <taxon>Fabales</taxon>
        <taxon>Fabaceae</taxon>
        <taxon>Papilionoideae</taxon>
        <taxon>50 kb inversion clade</taxon>
        <taxon>NPAAA clade</taxon>
        <taxon>indigoferoid/millettioid clade</taxon>
        <taxon>Phaseoleae</taxon>
        <taxon>Cajanus</taxon>
    </lineage>
</organism>
<dbReference type="EMBL" id="CM003608">
    <property type="protein sequence ID" value="KYP66983.1"/>
    <property type="molecule type" value="Genomic_DNA"/>
</dbReference>
<evidence type="ECO:0000313" key="2">
    <source>
        <dbReference type="Proteomes" id="UP000075243"/>
    </source>
</evidence>
<gene>
    <name evidence="1" type="ORF">KK1_013299</name>
</gene>
<accession>A0A151TIX3</accession>
<name>A0A151TIX3_CAJCA</name>
<evidence type="ECO:0000313" key="1">
    <source>
        <dbReference type="EMBL" id="KYP66983.1"/>
    </source>
</evidence>
<dbReference type="AlphaFoldDB" id="A0A151TIX3"/>
<reference evidence="1 2" key="1">
    <citation type="journal article" date="2012" name="Nat. Biotechnol.">
        <title>Draft genome sequence of pigeonpea (Cajanus cajan), an orphan legume crop of resource-poor farmers.</title>
        <authorList>
            <person name="Varshney R.K."/>
            <person name="Chen W."/>
            <person name="Li Y."/>
            <person name="Bharti A.K."/>
            <person name="Saxena R.K."/>
            <person name="Schlueter J.A."/>
            <person name="Donoghue M.T."/>
            <person name="Azam S."/>
            <person name="Fan G."/>
            <person name="Whaley A.M."/>
            <person name="Farmer A.D."/>
            <person name="Sheridan J."/>
            <person name="Iwata A."/>
            <person name="Tuteja R."/>
            <person name="Penmetsa R.V."/>
            <person name="Wu W."/>
            <person name="Upadhyaya H.D."/>
            <person name="Yang S.P."/>
            <person name="Shah T."/>
            <person name="Saxena K.B."/>
            <person name="Michael T."/>
            <person name="McCombie W.R."/>
            <person name="Yang B."/>
            <person name="Zhang G."/>
            <person name="Yang H."/>
            <person name="Wang J."/>
            <person name="Spillane C."/>
            <person name="Cook D.R."/>
            <person name="May G.D."/>
            <person name="Xu X."/>
            <person name="Jackson S.A."/>
        </authorList>
    </citation>
    <scope>NUCLEOTIDE SEQUENCE [LARGE SCALE GENOMIC DNA]</scope>
    <source>
        <strain evidence="2">cv. Asha</strain>
    </source>
</reference>
<keyword evidence="2" id="KW-1185">Reference proteome</keyword>
<sequence>MRLLPISSKNQIADLFTKACGPRVFLDLFAKLGMIDIYHPRACEGVLAQ</sequence>
<dbReference type="Gramene" id="C.cajan_12902.t">
    <property type="protein sequence ID" value="C.cajan_12902.t.cds1"/>
    <property type="gene ID" value="C.cajan_12902"/>
</dbReference>